<keyword evidence="3" id="KW-0132">Cell division</keyword>
<keyword evidence="7" id="KW-0131">Cell cycle</keyword>
<evidence type="ECO:0000256" key="5">
    <source>
        <dbReference type="ARBA" id="ARBA00022829"/>
    </source>
</evidence>
<keyword evidence="4" id="KW-0498">Mitosis</keyword>
<keyword evidence="9" id="KW-1185">Reference proteome</keyword>
<comment type="similarity">
    <text evidence="2">Belongs to the SCC4/mau-2 family.</text>
</comment>
<dbReference type="Pfam" id="PF10345">
    <property type="entry name" value="Cohesin_load"/>
    <property type="match status" value="1"/>
</dbReference>
<keyword evidence="6" id="KW-0539">Nucleus</keyword>
<evidence type="ECO:0000256" key="3">
    <source>
        <dbReference type="ARBA" id="ARBA00022618"/>
    </source>
</evidence>
<protein>
    <recommendedName>
        <fullName evidence="10">Cohesin loading factor</fullName>
    </recommendedName>
</protein>
<gene>
    <name evidence="8" type="ORF">CAAN4_H15742</name>
</gene>
<evidence type="ECO:0000313" key="8">
    <source>
        <dbReference type="EMBL" id="CAK7921563.1"/>
    </source>
</evidence>
<evidence type="ECO:0000256" key="7">
    <source>
        <dbReference type="ARBA" id="ARBA00023306"/>
    </source>
</evidence>
<name>A0ABP0ENL2_9ASCO</name>
<keyword evidence="5" id="KW-0159">Chromosome partition</keyword>
<comment type="subcellular location">
    <subcellularLocation>
        <location evidence="1">Nucleus</location>
    </subcellularLocation>
</comment>
<evidence type="ECO:0000313" key="9">
    <source>
        <dbReference type="Proteomes" id="UP001497600"/>
    </source>
</evidence>
<evidence type="ECO:0008006" key="10">
    <source>
        <dbReference type="Google" id="ProtNLM"/>
    </source>
</evidence>
<dbReference type="PANTHER" id="PTHR21394">
    <property type="entry name" value="MAU2 CHROMATID COHESION FACTOR HOMOLOG"/>
    <property type="match status" value="1"/>
</dbReference>
<dbReference type="InterPro" id="IPR019440">
    <property type="entry name" value="MAU2"/>
</dbReference>
<reference evidence="8 9" key="1">
    <citation type="submission" date="2024-01" db="EMBL/GenBank/DDBJ databases">
        <authorList>
            <consortium name="Genoscope - CEA"/>
            <person name="William W."/>
        </authorList>
    </citation>
    <scope>NUCLEOTIDE SEQUENCE [LARGE SCALE GENOMIC DNA]</scope>
    <source>
        <strain evidence="8 9">29B2s-10</strain>
    </source>
</reference>
<sequence>MTSASPKKTVYSFIRPSDEETEKRNLLERYFQSERAEVSVNSLISASDYFLAKAHELVLTTNEDSGRQVYCKMVKISIQALLILLNRYKQSLNPKFESIICFKLARIYFSETDNINRAEDYVNRAISIASRNNLVQIKFVSEFLGALILQATNSPLISNYLDERISSLRSMKMYRLANLFTILKINYLMVMDSATGLVVLQSLCRDPEIDVGTKALSFLYQASIHLYRGSPKIALELLEQTQVMDSPLNFPIQLKAMYYLQKLLVLVQTNQSKLSKVVMKEIGKFLLEQQEKGWKSWNEDGTFQISFPIENISNISYRVSWLNSDEFVVIFYFLTGVSMLNNGKNKSLKVFNRCLQIINSQLSQLTDDKISERNFSSTELSKKKLKFTYMKYSVHYYQILQNFMNNDFTSSCWKPLEEFLEKVNTNQFNDEEWTCYQLLVPNILYLFALYHQHSGDLQKAKKYYIKVRDYTSEISRERKSASISFDQSSLGVGGYSFQACGQHNELYVYSSLHLLILTEYELNLSTNIELDNVHKMRQIIYKELSETFTTARTTTSNSFNDSFVNSSTLLSVFYQLLISVYNKEGTNRFDIEKLQVFDTEEFSSDFPVVAGLAYYVSLLGTTSLNHRDKYLKMCVDILEKASNSDNGKVLKIFAQRELLQECIRTGEKDRAIILQLQLQTLIEELKVNLPVLSINNEI</sequence>
<accession>A0ABP0ENL2</accession>
<dbReference type="EMBL" id="OZ004260">
    <property type="protein sequence ID" value="CAK7921563.1"/>
    <property type="molecule type" value="Genomic_DNA"/>
</dbReference>
<proteinExistence type="inferred from homology"/>
<evidence type="ECO:0000256" key="1">
    <source>
        <dbReference type="ARBA" id="ARBA00004123"/>
    </source>
</evidence>
<evidence type="ECO:0000256" key="6">
    <source>
        <dbReference type="ARBA" id="ARBA00023242"/>
    </source>
</evidence>
<organism evidence="8 9">
    <name type="scientific">[Candida] anglica</name>
    <dbReference type="NCBI Taxonomy" id="148631"/>
    <lineage>
        <taxon>Eukaryota</taxon>
        <taxon>Fungi</taxon>
        <taxon>Dikarya</taxon>
        <taxon>Ascomycota</taxon>
        <taxon>Saccharomycotina</taxon>
        <taxon>Pichiomycetes</taxon>
        <taxon>Debaryomycetaceae</taxon>
        <taxon>Kurtzmaniella</taxon>
    </lineage>
</organism>
<evidence type="ECO:0000256" key="4">
    <source>
        <dbReference type="ARBA" id="ARBA00022776"/>
    </source>
</evidence>
<dbReference type="InterPro" id="IPR011990">
    <property type="entry name" value="TPR-like_helical_dom_sf"/>
</dbReference>
<dbReference type="SUPFAM" id="SSF48452">
    <property type="entry name" value="TPR-like"/>
    <property type="match status" value="1"/>
</dbReference>
<dbReference type="Proteomes" id="UP001497600">
    <property type="component" value="Chromosome H"/>
</dbReference>
<evidence type="ECO:0000256" key="2">
    <source>
        <dbReference type="ARBA" id="ARBA00008585"/>
    </source>
</evidence>